<evidence type="ECO:0000256" key="1">
    <source>
        <dbReference type="SAM" id="MobiDB-lite"/>
    </source>
</evidence>
<comment type="caution">
    <text evidence="2">The sequence shown here is derived from an EMBL/GenBank/DDBJ whole genome shotgun (WGS) entry which is preliminary data.</text>
</comment>
<keyword evidence="3" id="KW-1185">Reference proteome</keyword>
<protein>
    <submittedName>
        <fullName evidence="2">Uncharacterized protein</fullName>
    </submittedName>
</protein>
<evidence type="ECO:0000313" key="3">
    <source>
        <dbReference type="Proteomes" id="UP000008383"/>
    </source>
</evidence>
<dbReference type="AlphaFoldDB" id="D4D6A7"/>
<dbReference type="KEGG" id="tve:TRV_02632"/>
<feature type="region of interest" description="Disordered" evidence="1">
    <location>
        <begin position="1"/>
        <end position="42"/>
    </location>
</feature>
<proteinExistence type="predicted"/>
<accession>D4D6A7</accession>
<gene>
    <name evidence="2" type="ORF">TRV_02632</name>
</gene>
<dbReference type="GeneID" id="9583254"/>
<dbReference type="Proteomes" id="UP000008383">
    <property type="component" value="Unassembled WGS sequence"/>
</dbReference>
<dbReference type="HOGENOM" id="CLU_2741878_0_0_1"/>
<dbReference type="EMBL" id="ACYE01000136">
    <property type="protein sequence ID" value="EFE42610.1"/>
    <property type="molecule type" value="Genomic_DNA"/>
</dbReference>
<dbReference type="RefSeq" id="XP_003023228.1">
    <property type="nucleotide sequence ID" value="XM_003023182.1"/>
</dbReference>
<name>D4D6A7_TRIVH</name>
<reference evidence="3" key="1">
    <citation type="journal article" date="2011" name="Genome Biol.">
        <title>Comparative and functional genomics provide insights into the pathogenicity of dermatophytic fungi.</title>
        <authorList>
            <person name="Burmester A."/>
            <person name="Shelest E."/>
            <person name="Gloeckner G."/>
            <person name="Heddergott C."/>
            <person name="Schindler S."/>
            <person name="Staib P."/>
            <person name="Heidel A."/>
            <person name="Felder M."/>
            <person name="Petzold A."/>
            <person name="Szafranski K."/>
            <person name="Feuermann M."/>
            <person name="Pedruzzi I."/>
            <person name="Priebe S."/>
            <person name="Groth M."/>
            <person name="Winkler R."/>
            <person name="Li W."/>
            <person name="Kniemeyer O."/>
            <person name="Schroeckh V."/>
            <person name="Hertweck C."/>
            <person name="Hube B."/>
            <person name="White T.C."/>
            <person name="Platzer M."/>
            <person name="Guthke R."/>
            <person name="Heitman J."/>
            <person name="Woestemeyer J."/>
            <person name="Zipfel P.F."/>
            <person name="Monod M."/>
            <person name="Brakhage A.A."/>
        </authorList>
    </citation>
    <scope>NUCLEOTIDE SEQUENCE [LARGE SCALE GENOMIC DNA]</scope>
    <source>
        <strain evidence="3">HKI 0517</strain>
    </source>
</reference>
<sequence>MVTETLRNARREEEEEEDDDEVKEEEVKEEEDEGRRGRGIHGVTRASDHVACVVSFGKAPRLGSAKRNIRG</sequence>
<evidence type="ECO:0000313" key="2">
    <source>
        <dbReference type="EMBL" id="EFE42610.1"/>
    </source>
</evidence>
<feature type="compositionally biased region" description="Acidic residues" evidence="1">
    <location>
        <begin position="13"/>
        <end position="32"/>
    </location>
</feature>
<organism evidence="2 3">
    <name type="scientific">Trichophyton verrucosum (strain HKI 0517)</name>
    <dbReference type="NCBI Taxonomy" id="663202"/>
    <lineage>
        <taxon>Eukaryota</taxon>
        <taxon>Fungi</taxon>
        <taxon>Dikarya</taxon>
        <taxon>Ascomycota</taxon>
        <taxon>Pezizomycotina</taxon>
        <taxon>Eurotiomycetes</taxon>
        <taxon>Eurotiomycetidae</taxon>
        <taxon>Onygenales</taxon>
        <taxon>Arthrodermataceae</taxon>
        <taxon>Trichophyton</taxon>
    </lineage>
</organism>